<reference evidence="1 2" key="1">
    <citation type="submission" date="2020-08" db="EMBL/GenBank/DDBJ databases">
        <title>Genomic Encyclopedia of Type Strains, Phase IV (KMG-IV): sequencing the most valuable type-strain genomes for metagenomic binning, comparative biology and taxonomic classification.</title>
        <authorList>
            <person name="Goeker M."/>
        </authorList>
    </citation>
    <scope>NUCLEOTIDE SEQUENCE [LARGE SCALE GENOMIC DNA]</scope>
    <source>
        <strain evidence="1 2">DSM 26723</strain>
    </source>
</reference>
<dbReference type="RefSeq" id="WP_184331588.1">
    <property type="nucleotide sequence ID" value="NZ_JACHHZ010000002.1"/>
</dbReference>
<evidence type="ECO:0000313" key="2">
    <source>
        <dbReference type="Proteomes" id="UP000588068"/>
    </source>
</evidence>
<name>A0A841HN18_9GAMM</name>
<dbReference type="Proteomes" id="UP000588068">
    <property type="component" value="Unassembled WGS sequence"/>
</dbReference>
<dbReference type="EMBL" id="JACHHZ010000002">
    <property type="protein sequence ID" value="MBB6093345.1"/>
    <property type="molecule type" value="Genomic_DNA"/>
</dbReference>
<dbReference type="AlphaFoldDB" id="A0A841HN18"/>
<evidence type="ECO:0000313" key="1">
    <source>
        <dbReference type="EMBL" id="MBB6093345.1"/>
    </source>
</evidence>
<organism evidence="1 2">
    <name type="scientific">Povalibacter uvarum</name>
    <dbReference type="NCBI Taxonomy" id="732238"/>
    <lineage>
        <taxon>Bacteria</taxon>
        <taxon>Pseudomonadati</taxon>
        <taxon>Pseudomonadota</taxon>
        <taxon>Gammaproteobacteria</taxon>
        <taxon>Steroidobacterales</taxon>
        <taxon>Steroidobacteraceae</taxon>
        <taxon>Povalibacter</taxon>
    </lineage>
</organism>
<sequence length="187" mass="21007">MLTDHILFFGNGIVVRHGFINGPRECYARLPVSNLSTLPSNYGRWQENKATGGIDVVWQEGGPWRLKREGRLLSLDGRKLVSYRPIDAVKLNGVYVYRPVGDQPSAFAFMADGRFEAVNLSENMMTCSSGKAIPKATGRYEVSKWTLLLTFDDGATAMLPLRIGDDQPDLNDVRAFTVISYEFIRER</sequence>
<accession>A0A841HN18</accession>
<gene>
    <name evidence="1" type="ORF">HNQ60_002223</name>
</gene>
<keyword evidence="2" id="KW-1185">Reference proteome</keyword>
<comment type="caution">
    <text evidence="1">The sequence shown here is derived from an EMBL/GenBank/DDBJ whole genome shotgun (WGS) entry which is preliminary data.</text>
</comment>
<proteinExistence type="predicted"/>
<protein>
    <submittedName>
        <fullName evidence="1">Uncharacterized protein</fullName>
    </submittedName>
</protein>